<name>A0A098Y8A4_9ACTN</name>
<dbReference type="Proteomes" id="UP000029713">
    <property type="component" value="Unassembled WGS sequence"/>
</dbReference>
<reference evidence="1 2" key="1">
    <citation type="submission" date="2014-07" db="EMBL/GenBank/DDBJ databases">
        <title>Biosystematic studies on Modestobacter strains isolated from extreme hyper-arid desert soil and from historic building.</title>
        <authorList>
            <person name="Bukarasam K."/>
            <person name="Bull A."/>
            <person name="Girard G."/>
            <person name="van Wezel G."/>
            <person name="Goodfellow M."/>
        </authorList>
    </citation>
    <scope>NUCLEOTIDE SEQUENCE [LARGE SCALE GENOMIC DNA]</scope>
    <source>
        <strain evidence="1 2">KNN45-2b</strain>
    </source>
</reference>
<comment type="caution">
    <text evidence="1">The sequence shown here is derived from an EMBL/GenBank/DDBJ whole genome shotgun (WGS) entry which is preliminary data.</text>
</comment>
<proteinExistence type="predicted"/>
<accession>A0A098Y8A4</accession>
<keyword evidence="2" id="KW-1185">Reference proteome</keyword>
<dbReference type="EMBL" id="JPMX01000043">
    <property type="protein sequence ID" value="KGH46677.1"/>
    <property type="molecule type" value="Genomic_DNA"/>
</dbReference>
<evidence type="ECO:0000313" key="1">
    <source>
        <dbReference type="EMBL" id="KGH46677.1"/>
    </source>
</evidence>
<gene>
    <name evidence="1" type="ORF">IN07_11070</name>
</gene>
<sequence length="63" mass="7050">MVPQSAQRFRALAFLRRQFSHVQSVRSIVRMSRSSRPAGVPGLPLRVGQGSPAHLRIDARSLR</sequence>
<protein>
    <submittedName>
        <fullName evidence="1">Uncharacterized protein</fullName>
    </submittedName>
</protein>
<organism evidence="1 2">
    <name type="scientific">Modestobacter caceresii</name>
    <dbReference type="NCBI Taxonomy" id="1522368"/>
    <lineage>
        <taxon>Bacteria</taxon>
        <taxon>Bacillati</taxon>
        <taxon>Actinomycetota</taxon>
        <taxon>Actinomycetes</taxon>
        <taxon>Geodermatophilales</taxon>
        <taxon>Geodermatophilaceae</taxon>
        <taxon>Modestobacter</taxon>
    </lineage>
</organism>
<dbReference type="AlphaFoldDB" id="A0A098Y8A4"/>
<evidence type="ECO:0000313" key="2">
    <source>
        <dbReference type="Proteomes" id="UP000029713"/>
    </source>
</evidence>